<dbReference type="SUPFAM" id="SSF103196">
    <property type="entry name" value="Roadblock/LC7 domain"/>
    <property type="match status" value="1"/>
</dbReference>
<dbReference type="RefSeq" id="WP_012188488.1">
    <property type="nucleotide sequence ID" value="NZ_BAABRU010000004.1"/>
</dbReference>
<accession>A0ABP9WYM3</accession>
<dbReference type="Pfam" id="PF03259">
    <property type="entry name" value="Robl_LC7"/>
    <property type="match status" value="1"/>
</dbReference>
<dbReference type="SMART" id="SM00960">
    <property type="entry name" value="Robl_LC7"/>
    <property type="match status" value="1"/>
</dbReference>
<evidence type="ECO:0000259" key="1">
    <source>
        <dbReference type="SMART" id="SM00960"/>
    </source>
</evidence>
<dbReference type="Proteomes" id="UP001428290">
    <property type="component" value="Unassembled WGS sequence"/>
</dbReference>
<dbReference type="EMBL" id="BAABRU010000004">
    <property type="protein sequence ID" value="GAA5527393.1"/>
    <property type="molecule type" value="Genomic_DNA"/>
</dbReference>
<feature type="domain" description="Roadblock/LAMTOR2" evidence="1">
    <location>
        <begin position="5"/>
        <end position="94"/>
    </location>
</feature>
<organism evidence="2 3">
    <name type="scientific">Herpetosiphon gulosus</name>
    <dbReference type="NCBI Taxonomy" id="1973496"/>
    <lineage>
        <taxon>Bacteria</taxon>
        <taxon>Bacillati</taxon>
        <taxon>Chloroflexota</taxon>
        <taxon>Chloroflexia</taxon>
        <taxon>Herpetosiphonales</taxon>
        <taxon>Herpetosiphonaceae</taxon>
        <taxon>Herpetosiphon</taxon>
    </lineage>
</organism>
<dbReference type="PANTHER" id="PTHR13323">
    <property type="entry name" value="LATE ENDOSOMAL/LYSOSOMAL MP1 INTERACTING PROTEIN"/>
    <property type="match status" value="1"/>
</dbReference>
<evidence type="ECO:0000313" key="3">
    <source>
        <dbReference type="Proteomes" id="UP001428290"/>
    </source>
</evidence>
<protein>
    <recommendedName>
        <fullName evidence="1">Roadblock/LAMTOR2 domain-containing protein</fullName>
    </recommendedName>
</protein>
<proteinExistence type="predicted"/>
<dbReference type="InterPro" id="IPR004942">
    <property type="entry name" value="Roadblock/LAMTOR2_dom"/>
</dbReference>
<dbReference type="Gene3D" id="3.30.450.30">
    <property type="entry name" value="Dynein light chain 2a, cytoplasmic"/>
    <property type="match status" value="1"/>
</dbReference>
<sequence>MSKTLRDVLNQFRTLENVELAAVAGTDGLLIESSARSGVDVDAICAVASNGLAMAEALGREINKGGSVQTVLEYDQGLILLEPVSSDAMLVVLTSSRELLGKLRYMAQAHRANLDAALAAI</sequence>
<reference evidence="2 3" key="1">
    <citation type="submission" date="2024-02" db="EMBL/GenBank/DDBJ databases">
        <title>Herpetosiphon gulosus NBRC 112829.</title>
        <authorList>
            <person name="Ichikawa N."/>
            <person name="Katano-Makiyama Y."/>
            <person name="Hidaka K."/>
        </authorList>
    </citation>
    <scope>NUCLEOTIDE SEQUENCE [LARGE SCALE GENOMIC DNA]</scope>
    <source>
        <strain evidence="2 3">NBRC 112829</strain>
    </source>
</reference>
<keyword evidence="3" id="KW-1185">Reference proteome</keyword>
<dbReference type="InterPro" id="IPR037587">
    <property type="entry name" value="LAMTOR2-like"/>
</dbReference>
<name>A0ABP9WYM3_9CHLR</name>
<gene>
    <name evidence="2" type="ORF">Hgul01_01179</name>
</gene>
<evidence type="ECO:0000313" key="2">
    <source>
        <dbReference type="EMBL" id="GAA5527393.1"/>
    </source>
</evidence>
<comment type="caution">
    <text evidence="2">The sequence shown here is derived from an EMBL/GenBank/DDBJ whole genome shotgun (WGS) entry which is preliminary data.</text>
</comment>